<reference evidence="4" key="1">
    <citation type="submission" date="2025-08" db="UniProtKB">
        <authorList>
            <consortium name="Ensembl"/>
        </authorList>
    </citation>
    <scope>IDENTIFICATION</scope>
</reference>
<evidence type="ECO:0000313" key="4">
    <source>
        <dbReference type="Ensembl" id="ENSMMMP00000011625.1"/>
    </source>
</evidence>
<keyword evidence="2" id="KW-0539">Nucleus</keyword>
<dbReference type="PROSITE" id="PS51192">
    <property type="entry name" value="HELICASE_ATP_BIND_1"/>
    <property type="match status" value="1"/>
</dbReference>
<dbReference type="GO" id="GO:0005524">
    <property type="term" value="F:ATP binding"/>
    <property type="evidence" value="ECO:0007669"/>
    <property type="project" value="InterPro"/>
</dbReference>
<dbReference type="Gene3D" id="3.40.50.300">
    <property type="entry name" value="P-loop containing nucleotide triphosphate hydrolases"/>
    <property type="match status" value="1"/>
</dbReference>
<protein>
    <recommendedName>
        <fullName evidence="3">Helicase ATP-binding domain-containing protein</fullName>
    </recommendedName>
</protein>
<evidence type="ECO:0000313" key="5">
    <source>
        <dbReference type="Proteomes" id="UP000694407"/>
    </source>
</evidence>
<evidence type="ECO:0000256" key="2">
    <source>
        <dbReference type="ARBA" id="ARBA00023242"/>
    </source>
</evidence>
<dbReference type="PANTHER" id="PTHR45623">
    <property type="entry name" value="CHROMODOMAIN-HELICASE-DNA-BINDING PROTEIN 3-RELATED-RELATED"/>
    <property type="match status" value="1"/>
</dbReference>
<feature type="domain" description="Helicase ATP-binding" evidence="3">
    <location>
        <begin position="43"/>
        <end position="217"/>
    </location>
</feature>
<dbReference type="GeneTree" id="ENSGT00940000170579"/>
<dbReference type="SMART" id="SM00487">
    <property type="entry name" value="DEXDc"/>
    <property type="match status" value="1"/>
</dbReference>
<dbReference type="SUPFAM" id="SSF52540">
    <property type="entry name" value="P-loop containing nucleoside triphosphate hydrolases"/>
    <property type="match status" value="2"/>
</dbReference>
<dbReference type="GO" id="GO:0042393">
    <property type="term" value="F:histone binding"/>
    <property type="evidence" value="ECO:0007669"/>
    <property type="project" value="TreeGrafter"/>
</dbReference>
<dbReference type="CDD" id="cd17993">
    <property type="entry name" value="DEXHc_CHD1_2"/>
    <property type="match status" value="1"/>
</dbReference>
<dbReference type="InterPro" id="IPR000330">
    <property type="entry name" value="SNF2_N"/>
</dbReference>
<dbReference type="GO" id="GO:0005634">
    <property type="term" value="C:nucleus"/>
    <property type="evidence" value="ECO:0007669"/>
    <property type="project" value="UniProtKB-SubCell"/>
</dbReference>
<proteinExistence type="predicted"/>
<evidence type="ECO:0000259" key="3">
    <source>
        <dbReference type="PROSITE" id="PS51192"/>
    </source>
</evidence>
<dbReference type="GO" id="GO:0016887">
    <property type="term" value="F:ATP hydrolysis activity"/>
    <property type="evidence" value="ECO:0007669"/>
    <property type="project" value="TreeGrafter"/>
</dbReference>
<dbReference type="Proteomes" id="UP000694407">
    <property type="component" value="Unplaced"/>
</dbReference>
<dbReference type="InterPro" id="IPR014001">
    <property type="entry name" value="Helicase_ATP-bd"/>
</dbReference>
<sequence length="390" mass="45132">STRGLPRNYTSQRPRFEKLSVQPPFIKGGELRDFQLTGINWMAFLWSKGDNGILADEMGLGKTVQTVAFISWLIFARRQNGPHIIVVPLSTMPAWLDTFEKWAPDLNCICYMGNQKSRDTIREYEFYTNPRAKGKKTMKFNVLLTTYEYILKDRAELGSIKWQFMAVDEAHRLKNAESSLYESLNSFKVANRMLITGTPLQNNIKELAALVNFLMPGRFTIDQEIDFENQDEEQEEYIHDLHRRIQPFILRRLKKDVEKSLPSKTERILRVELSDVQTEYYKNILTKNYSALTAGAKGGHFSLLNIMNELKKASNHPYLFDNAEERVLQKFGDGKMTRENVLRGLIMSSGKMVLLDQLLTRLKKDGHRVLIFSQMVRMLDILGDYLSIKG</sequence>
<organism evidence="4 5">
    <name type="scientific">Marmota marmota marmota</name>
    <name type="common">Alpine marmot</name>
    <dbReference type="NCBI Taxonomy" id="9994"/>
    <lineage>
        <taxon>Eukaryota</taxon>
        <taxon>Metazoa</taxon>
        <taxon>Chordata</taxon>
        <taxon>Craniata</taxon>
        <taxon>Vertebrata</taxon>
        <taxon>Euteleostomi</taxon>
        <taxon>Mammalia</taxon>
        <taxon>Eutheria</taxon>
        <taxon>Euarchontoglires</taxon>
        <taxon>Glires</taxon>
        <taxon>Rodentia</taxon>
        <taxon>Sciuromorpha</taxon>
        <taxon>Sciuridae</taxon>
        <taxon>Xerinae</taxon>
        <taxon>Marmotini</taxon>
        <taxon>Marmota</taxon>
    </lineage>
</organism>
<dbReference type="PANTHER" id="PTHR45623:SF14">
    <property type="entry name" value="CHROMODOMAIN-HELICASE-DNA-BINDING PROTEIN 1"/>
    <property type="match status" value="1"/>
</dbReference>
<dbReference type="Pfam" id="PF00176">
    <property type="entry name" value="SNF2-rel_dom"/>
    <property type="match status" value="1"/>
</dbReference>
<evidence type="ECO:0000256" key="1">
    <source>
        <dbReference type="ARBA" id="ARBA00004123"/>
    </source>
</evidence>
<dbReference type="GO" id="GO:0003682">
    <property type="term" value="F:chromatin binding"/>
    <property type="evidence" value="ECO:0007669"/>
    <property type="project" value="TreeGrafter"/>
</dbReference>
<dbReference type="GO" id="GO:0003677">
    <property type="term" value="F:DNA binding"/>
    <property type="evidence" value="ECO:0007669"/>
    <property type="project" value="TreeGrafter"/>
</dbReference>
<dbReference type="AlphaFoldDB" id="A0A8C6ES26"/>
<dbReference type="InterPro" id="IPR027417">
    <property type="entry name" value="P-loop_NTPase"/>
</dbReference>
<dbReference type="Ensembl" id="ENSMMMT00000013274.1">
    <property type="protein sequence ID" value="ENSMMMP00000011625.1"/>
    <property type="gene ID" value="ENSMMMG00000010409.1"/>
</dbReference>
<reference evidence="4" key="2">
    <citation type="submission" date="2025-09" db="UniProtKB">
        <authorList>
            <consortium name="Ensembl"/>
        </authorList>
    </citation>
    <scope>IDENTIFICATION</scope>
</reference>
<dbReference type="Gene3D" id="3.40.50.10810">
    <property type="entry name" value="Tandem AAA-ATPase domain"/>
    <property type="match status" value="1"/>
</dbReference>
<keyword evidence="5" id="KW-1185">Reference proteome</keyword>
<dbReference type="InterPro" id="IPR038718">
    <property type="entry name" value="SNF2-like_sf"/>
</dbReference>
<comment type="subcellular location">
    <subcellularLocation>
        <location evidence="1">Nucleus</location>
    </subcellularLocation>
</comment>
<name>A0A8C6ES26_MARMA</name>
<accession>A0A8C6ES26</accession>
<dbReference type="GO" id="GO:0034728">
    <property type="term" value="P:nucleosome organization"/>
    <property type="evidence" value="ECO:0007669"/>
    <property type="project" value="TreeGrafter"/>
</dbReference>
<dbReference type="GO" id="GO:0000785">
    <property type="term" value="C:chromatin"/>
    <property type="evidence" value="ECO:0007669"/>
    <property type="project" value="TreeGrafter"/>
</dbReference>
<dbReference type="FunFam" id="3.40.50.10810:FF:000007">
    <property type="entry name" value="Chromodomain-helicase-DNA-binding protein 2 isoform 1"/>
    <property type="match status" value="1"/>
</dbReference>
<dbReference type="GO" id="GO:0140658">
    <property type="term" value="F:ATP-dependent chromatin remodeler activity"/>
    <property type="evidence" value="ECO:0007669"/>
    <property type="project" value="TreeGrafter"/>
</dbReference>